<protein>
    <recommendedName>
        <fullName evidence="2">C2H2-type domain-containing protein</fullName>
    </recommendedName>
</protein>
<keyword evidence="1" id="KW-0862">Zinc</keyword>
<dbReference type="AlphaFoldDB" id="W4K2M5"/>
<organism evidence="3 4">
    <name type="scientific">Heterobasidion irregulare (strain TC 32-1)</name>
    <dbReference type="NCBI Taxonomy" id="747525"/>
    <lineage>
        <taxon>Eukaryota</taxon>
        <taxon>Fungi</taxon>
        <taxon>Dikarya</taxon>
        <taxon>Basidiomycota</taxon>
        <taxon>Agaricomycotina</taxon>
        <taxon>Agaricomycetes</taxon>
        <taxon>Russulales</taxon>
        <taxon>Bondarzewiaceae</taxon>
        <taxon>Heterobasidion</taxon>
        <taxon>Heterobasidion annosum species complex</taxon>
    </lineage>
</organism>
<dbReference type="SMART" id="SM00355">
    <property type="entry name" value="ZnF_C2H2"/>
    <property type="match status" value="2"/>
</dbReference>
<dbReference type="HOGENOM" id="CLU_1180352_0_0_1"/>
<dbReference type="GO" id="GO:0008270">
    <property type="term" value="F:zinc ion binding"/>
    <property type="evidence" value="ECO:0007669"/>
    <property type="project" value="UniProtKB-KW"/>
</dbReference>
<dbReference type="GeneID" id="20676342"/>
<evidence type="ECO:0000259" key="2">
    <source>
        <dbReference type="PROSITE" id="PS50157"/>
    </source>
</evidence>
<gene>
    <name evidence="3" type="ORF">HETIRDRAFT_453067</name>
</gene>
<keyword evidence="4" id="KW-1185">Reference proteome</keyword>
<dbReference type="Proteomes" id="UP000030671">
    <property type="component" value="Unassembled WGS sequence"/>
</dbReference>
<accession>W4K2M5</accession>
<evidence type="ECO:0000313" key="4">
    <source>
        <dbReference type="Proteomes" id="UP000030671"/>
    </source>
</evidence>
<name>W4K2M5_HETIT</name>
<dbReference type="KEGG" id="hir:HETIRDRAFT_453067"/>
<dbReference type="SUPFAM" id="SSF57667">
    <property type="entry name" value="beta-beta-alpha zinc fingers"/>
    <property type="match status" value="1"/>
</dbReference>
<dbReference type="PROSITE" id="PS50157">
    <property type="entry name" value="ZINC_FINGER_C2H2_2"/>
    <property type="match status" value="2"/>
</dbReference>
<reference evidence="3 4" key="1">
    <citation type="journal article" date="2012" name="New Phytol.">
        <title>Insight into trade-off between wood decay and parasitism from the genome of a fungal forest pathogen.</title>
        <authorList>
            <person name="Olson A."/>
            <person name="Aerts A."/>
            <person name="Asiegbu F."/>
            <person name="Belbahri L."/>
            <person name="Bouzid O."/>
            <person name="Broberg A."/>
            <person name="Canback B."/>
            <person name="Coutinho P.M."/>
            <person name="Cullen D."/>
            <person name="Dalman K."/>
            <person name="Deflorio G."/>
            <person name="van Diepen L.T."/>
            <person name="Dunand C."/>
            <person name="Duplessis S."/>
            <person name="Durling M."/>
            <person name="Gonthier P."/>
            <person name="Grimwood J."/>
            <person name="Fossdal C.G."/>
            <person name="Hansson D."/>
            <person name="Henrissat B."/>
            <person name="Hietala A."/>
            <person name="Himmelstrand K."/>
            <person name="Hoffmeister D."/>
            <person name="Hogberg N."/>
            <person name="James T.Y."/>
            <person name="Karlsson M."/>
            <person name="Kohler A."/>
            <person name="Kues U."/>
            <person name="Lee Y.H."/>
            <person name="Lin Y.C."/>
            <person name="Lind M."/>
            <person name="Lindquist E."/>
            <person name="Lombard V."/>
            <person name="Lucas S."/>
            <person name="Lunden K."/>
            <person name="Morin E."/>
            <person name="Murat C."/>
            <person name="Park J."/>
            <person name="Raffaello T."/>
            <person name="Rouze P."/>
            <person name="Salamov A."/>
            <person name="Schmutz J."/>
            <person name="Solheim H."/>
            <person name="Stahlberg J."/>
            <person name="Velez H."/>
            <person name="de Vries R.P."/>
            <person name="Wiebenga A."/>
            <person name="Woodward S."/>
            <person name="Yakovlev I."/>
            <person name="Garbelotto M."/>
            <person name="Martin F."/>
            <person name="Grigoriev I.V."/>
            <person name="Stenlid J."/>
        </authorList>
    </citation>
    <scope>NUCLEOTIDE SEQUENCE [LARGE SCALE GENOMIC DNA]</scope>
    <source>
        <strain evidence="3 4">TC 32-1</strain>
    </source>
</reference>
<proteinExistence type="predicted"/>
<feature type="domain" description="C2H2-type" evidence="2">
    <location>
        <begin position="209"/>
        <end position="235"/>
    </location>
</feature>
<feature type="domain" description="C2H2-type" evidence="2">
    <location>
        <begin position="179"/>
        <end position="209"/>
    </location>
</feature>
<dbReference type="PROSITE" id="PS00028">
    <property type="entry name" value="ZINC_FINGER_C2H2_1"/>
    <property type="match status" value="1"/>
</dbReference>
<dbReference type="OrthoDB" id="3437960at2759"/>
<sequence>MAGPVNIVMVDNYVSPQQMLPSGEICYQAARMAWSPLHPSEVLVGPCCPPSDYPTPHHGGYAMGMPVEAPTPPAHLAYNEASLVMPAPRKAVVGRVEDVLVPPRPQWRPTLAELEGSEGYTLYQTTMKSRMSARRDASADSIIPEAVNASGRGRSLEPPQQVQELEDGIHQAAHGAARPSCNECDVQFRHAHELWRHLRETKAHGGARFRCNSCKKAYTRKDALTNHKRRKHSVI</sequence>
<evidence type="ECO:0000256" key="1">
    <source>
        <dbReference type="PROSITE-ProRule" id="PRU00042"/>
    </source>
</evidence>
<evidence type="ECO:0000313" key="3">
    <source>
        <dbReference type="EMBL" id="ETW80078.1"/>
    </source>
</evidence>
<keyword evidence="1" id="KW-0479">Metal-binding</keyword>
<keyword evidence="1" id="KW-0863">Zinc-finger</keyword>
<dbReference type="RefSeq" id="XP_009548602.1">
    <property type="nucleotide sequence ID" value="XM_009550307.1"/>
</dbReference>
<dbReference type="InterPro" id="IPR036236">
    <property type="entry name" value="Znf_C2H2_sf"/>
</dbReference>
<dbReference type="EMBL" id="KI925460">
    <property type="protein sequence ID" value="ETW80078.1"/>
    <property type="molecule type" value="Genomic_DNA"/>
</dbReference>
<dbReference type="InterPro" id="IPR013087">
    <property type="entry name" value="Znf_C2H2_type"/>
</dbReference>
<dbReference type="Pfam" id="PF00096">
    <property type="entry name" value="zf-C2H2"/>
    <property type="match status" value="2"/>
</dbReference>
<dbReference type="Gene3D" id="3.30.160.60">
    <property type="entry name" value="Classic Zinc Finger"/>
    <property type="match status" value="1"/>
</dbReference>
<dbReference type="InParanoid" id="W4K2M5"/>